<dbReference type="SUPFAM" id="SSF55785">
    <property type="entry name" value="PYP-like sensor domain (PAS domain)"/>
    <property type="match status" value="2"/>
</dbReference>
<dbReference type="InterPro" id="IPR000160">
    <property type="entry name" value="GGDEF_dom"/>
</dbReference>
<dbReference type="NCBIfam" id="TIGR00229">
    <property type="entry name" value="sensory_box"/>
    <property type="match status" value="2"/>
</dbReference>
<gene>
    <name evidence="4" type="ORF">DFR45_103246</name>
</gene>
<dbReference type="Pfam" id="PF08448">
    <property type="entry name" value="PAS_4"/>
    <property type="match status" value="1"/>
</dbReference>
<proteinExistence type="predicted"/>
<feature type="transmembrane region" description="Helical" evidence="1">
    <location>
        <begin position="12"/>
        <end position="32"/>
    </location>
</feature>
<dbReference type="OrthoDB" id="8929028at2"/>
<feature type="domain" description="PAS" evidence="2">
    <location>
        <begin position="323"/>
        <end position="393"/>
    </location>
</feature>
<dbReference type="InterPro" id="IPR013767">
    <property type="entry name" value="PAS_fold"/>
</dbReference>
<dbReference type="PROSITE" id="PS50112">
    <property type="entry name" value="PAS"/>
    <property type="match status" value="2"/>
</dbReference>
<dbReference type="PANTHER" id="PTHR46663:SF3">
    <property type="entry name" value="SLL0267 PROTEIN"/>
    <property type="match status" value="1"/>
</dbReference>
<dbReference type="SMART" id="SM00267">
    <property type="entry name" value="GGDEF"/>
    <property type="match status" value="1"/>
</dbReference>
<dbReference type="RefSeq" id="WP_114482943.1">
    <property type="nucleotide sequence ID" value="NZ_QPJU01000003.1"/>
</dbReference>
<dbReference type="Gene3D" id="3.30.450.20">
    <property type="entry name" value="PAS domain"/>
    <property type="match status" value="4"/>
</dbReference>
<evidence type="ECO:0000259" key="2">
    <source>
        <dbReference type="PROSITE" id="PS50112"/>
    </source>
</evidence>
<feature type="domain" description="GGDEF" evidence="3">
    <location>
        <begin position="609"/>
        <end position="742"/>
    </location>
</feature>
<feature type="domain" description="PAS" evidence="2">
    <location>
        <begin position="447"/>
        <end position="520"/>
    </location>
</feature>
<dbReference type="FunFam" id="3.30.70.270:FF:000001">
    <property type="entry name" value="Diguanylate cyclase domain protein"/>
    <property type="match status" value="1"/>
</dbReference>
<dbReference type="Gene3D" id="3.30.70.270">
    <property type="match status" value="1"/>
</dbReference>
<dbReference type="InterPro" id="IPR043128">
    <property type="entry name" value="Rev_trsase/Diguanyl_cyclase"/>
</dbReference>
<dbReference type="CDD" id="cd12915">
    <property type="entry name" value="PDC2_DGC_like"/>
    <property type="match status" value="1"/>
</dbReference>
<dbReference type="CDD" id="cd00130">
    <property type="entry name" value="PAS"/>
    <property type="match status" value="2"/>
</dbReference>
<dbReference type="SMART" id="SM00086">
    <property type="entry name" value="PAC"/>
    <property type="match status" value="2"/>
</dbReference>
<dbReference type="PANTHER" id="PTHR46663">
    <property type="entry name" value="DIGUANYLATE CYCLASE DGCT-RELATED"/>
    <property type="match status" value="1"/>
</dbReference>
<sequence length="767" mass="84239">MTALLRFLSHRLVWLAVLVSLGIGGLFARAIWITHADALAYAERSNANLARALEIGLVRGLDTLAEAMQNVVFELGRSKVMALPPDMRQRVLFASVARAQNIDDMLVTDERGHVVLDARGVVPRQIDLADREYFQVLRSGQQRGLYVGRPIVARTTQEWSLPLAHAYYNSDGSFAGVVVGVIPLRYFQSIFSEVQLGPDSGINLITLDGTFLARFPYDGTGVGKSVAASADLRFVQSHRSGTLLTRSTLDGVRRLYSFRRVGAYPLVVGVAQSYDTIMLPWRHNAWLLGAFAALLMAGSIGLAWLFTRQLSERERIAAQLHEAEHRLRTILDSVPSLIGYWGADLRNRFINHVCEDWFGLAPAQVAGMHLYDLIGRKMASQYQSYIEQALQGRRQVFDLSMRDARNEERHYLVAYLPDMEGGAVRGFFVQMTDITERKRMEDELFEEKERMRLTLQAIADAVVCTDAQGRVTYVNPAAERLTGWQAFDAALRDVDEVIALCAADGTTPQSSPLHQALAQKRPIPTTRGVVLQRGTGRRVDVEASASLITDRKGRVTGAVAVLRDVGAALALAERMAHLAQYDALTDLPNRLLLRERAHQAFAQARRDGSLVAVLYMDLDGFKQVNDQLGHDVGDELLVQFAKRLQSAVRATDTVCRLGGDEFLLLLPGLASAEQAAPLVCKVLNVCNAPVELAGQTLPLRVSGGMSLFPLHGQDLETLTRHADEALYAAKRSGRGRVCLYAGEGVEPALLAPAPAPGATTMVVAPSK</sequence>
<dbReference type="Pfam" id="PF00989">
    <property type="entry name" value="PAS"/>
    <property type="match status" value="1"/>
</dbReference>
<dbReference type="Pfam" id="PF00990">
    <property type="entry name" value="GGDEF"/>
    <property type="match status" value="1"/>
</dbReference>
<evidence type="ECO:0000313" key="4">
    <source>
        <dbReference type="EMBL" id="RCX10259.1"/>
    </source>
</evidence>
<dbReference type="InterPro" id="IPR029787">
    <property type="entry name" value="Nucleotide_cyclase"/>
</dbReference>
<keyword evidence="1" id="KW-0812">Transmembrane</keyword>
<dbReference type="SMART" id="SM00091">
    <property type="entry name" value="PAS"/>
    <property type="match status" value="2"/>
</dbReference>
<dbReference type="InterPro" id="IPR052163">
    <property type="entry name" value="DGC-Regulatory_Protein"/>
</dbReference>
<dbReference type="InterPro" id="IPR035965">
    <property type="entry name" value="PAS-like_dom_sf"/>
</dbReference>
<dbReference type="GO" id="GO:0003824">
    <property type="term" value="F:catalytic activity"/>
    <property type="evidence" value="ECO:0007669"/>
    <property type="project" value="UniProtKB-ARBA"/>
</dbReference>
<dbReference type="InterPro" id="IPR001610">
    <property type="entry name" value="PAC"/>
</dbReference>
<keyword evidence="1" id="KW-1133">Transmembrane helix</keyword>
<dbReference type="PROSITE" id="PS50887">
    <property type="entry name" value="GGDEF"/>
    <property type="match status" value="1"/>
</dbReference>
<dbReference type="InterPro" id="IPR000014">
    <property type="entry name" value="PAS"/>
</dbReference>
<dbReference type="Proteomes" id="UP000252174">
    <property type="component" value="Unassembled WGS sequence"/>
</dbReference>
<comment type="caution">
    <text evidence="4">The sequence shown here is derived from an EMBL/GenBank/DDBJ whole genome shotgun (WGS) entry which is preliminary data.</text>
</comment>
<reference evidence="4 5" key="1">
    <citation type="submission" date="2018-07" db="EMBL/GenBank/DDBJ databases">
        <title>Genomic Encyclopedia of Type Strains, Phase IV (KMG-IV): sequencing the most valuable type-strain genomes for metagenomic binning, comparative biology and taxonomic classification.</title>
        <authorList>
            <person name="Goeker M."/>
        </authorList>
    </citation>
    <scope>NUCLEOTIDE SEQUENCE [LARGE SCALE GENOMIC DNA]</scope>
    <source>
        <strain evidence="4 5">DSM 100911</strain>
    </source>
</reference>
<dbReference type="CDD" id="cd12914">
    <property type="entry name" value="PDC1_DGC_like"/>
    <property type="match status" value="1"/>
</dbReference>
<keyword evidence="5" id="KW-1185">Reference proteome</keyword>
<dbReference type="CDD" id="cd01949">
    <property type="entry name" value="GGDEF"/>
    <property type="match status" value="1"/>
</dbReference>
<keyword evidence="1" id="KW-0472">Membrane</keyword>
<dbReference type="InterPro" id="IPR013656">
    <property type="entry name" value="PAS_4"/>
</dbReference>
<dbReference type="EMBL" id="QPJU01000003">
    <property type="protein sequence ID" value="RCX10259.1"/>
    <property type="molecule type" value="Genomic_DNA"/>
</dbReference>
<dbReference type="NCBIfam" id="TIGR00254">
    <property type="entry name" value="GGDEF"/>
    <property type="match status" value="1"/>
</dbReference>
<dbReference type="InterPro" id="IPR054327">
    <property type="entry name" value="His-kinase-like_sensor"/>
</dbReference>
<name>A0A369ALJ7_9BURK</name>
<dbReference type="GO" id="GO:0006355">
    <property type="term" value="P:regulation of DNA-templated transcription"/>
    <property type="evidence" value="ECO:0007669"/>
    <property type="project" value="InterPro"/>
</dbReference>
<evidence type="ECO:0000313" key="5">
    <source>
        <dbReference type="Proteomes" id="UP000252174"/>
    </source>
</evidence>
<feature type="transmembrane region" description="Helical" evidence="1">
    <location>
        <begin position="285"/>
        <end position="306"/>
    </location>
</feature>
<evidence type="ECO:0000259" key="3">
    <source>
        <dbReference type="PROSITE" id="PS50887"/>
    </source>
</evidence>
<dbReference type="Pfam" id="PF22588">
    <property type="entry name" value="dCache_1_like"/>
    <property type="match status" value="1"/>
</dbReference>
<protein>
    <submittedName>
        <fullName evidence="4">PAS domain S-box-containing protein/diguanylate cyclase (GGDEF)-like protein</fullName>
    </submittedName>
</protein>
<accession>A0A369ALJ7</accession>
<dbReference type="SUPFAM" id="SSF55073">
    <property type="entry name" value="Nucleotide cyclase"/>
    <property type="match status" value="1"/>
</dbReference>
<organism evidence="4 5">
    <name type="scientific">Extensimonas vulgaris</name>
    <dbReference type="NCBI Taxonomy" id="1031594"/>
    <lineage>
        <taxon>Bacteria</taxon>
        <taxon>Pseudomonadati</taxon>
        <taxon>Pseudomonadota</taxon>
        <taxon>Betaproteobacteria</taxon>
        <taxon>Burkholderiales</taxon>
        <taxon>Comamonadaceae</taxon>
        <taxon>Extensimonas</taxon>
    </lineage>
</organism>
<evidence type="ECO:0000256" key="1">
    <source>
        <dbReference type="SAM" id="Phobius"/>
    </source>
</evidence>
<dbReference type="AlphaFoldDB" id="A0A369ALJ7"/>